<protein>
    <submittedName>
        <fullName evidence="1">Nonstructural protein</fullName>
    </submittedName>
</protein>
<reference evidence="1" key="1">
    <citation type="submission" date="2024-05" db="EMBL/GenBank/DDBJ databases">
        <title>Avian Migration-Mediated Cross-Species Transmission and Recombination Shaping the Diversity of Gammacoronaviruses and Deltacoronaviruses.</title>
        <authorList>
            <person name="Han Y."/>
            <person name="Xu P."/>
            <person name="Xu Y."/>
            <person name="Wang Y."/>
            <person name="Hu J."/>
            <person name="Ma M."/>
            <person name="Li Z."/>
            <person name="Bo S."/>
            <person name="Zhao C."/>
            <person name="Ji L."/>
            <person name="Yuan Y."/>
            <person name="Zhao W."/>
            <person name="Wang J."/>
            <person name="Jin Q."/>
            <person name="Wu Z."/>
            <person name="He G."/>
        </authorList>
    </citation>
    <scope>NUCLEOTIDE SEQUENCE</scope>
    <source>
        <strain evidence="1">AvPs-DeltaCoV/SH21-SH91</strain>
    </source>
</reference>
<evidence type="ECO:0000313" key="1">
    <source>
        <dbReference type="EMBL" id="XDG24500.1"/>
    </source>
</evidence>
<organism evidence="1">
    <name type="scientific">Bird deltacoronavirus PluvialisCN24</name>
    <dbReference type="NCBI Taxonomy" id="3237955"/>
    <lineage>
        <taxon>Viruses</taxon>
        <taxon>Riboviria</taxon>
        <taxon>Orthornavirae</taxon>
        <taxon>Pisuviricota</taxon>
        <taxon>Pisoniviricetes</taxon>
        <taxon>Nidovirales</taxon>
        <taxon>Cornidovirineae</taxon>
        <taxon>Coronaviridae</taxon>
        <taxon>Orthocoronavirinae</taxon>
        <taxon>Deltacoronavirus</taxon>
    </lineage>
</organism>
<dbReference type="EMBL" id="PP845477">
    <property type="protein sequence ID" value="XDG24500.1"/>
    <property type="molecule type" value="Genomic_RNA"/>
</dbReference>
<sequence>MQSRTTKLTYPLAPTHEVLIPHTCSASIEPCSIPDKGCYGFYIQEAFTLILEEIVSTGNTKSPHAVLVQNDLDCKIWKLHWQRGKDCGPGHCITVFQNRPPGSVNWRVDFLTHNVYAIPLANVEI</sequence>
<accession>A0AB39AFT4</accession>
<proteinExistence type="predicted"/>
<name>A0AB39AFT4_9NIDO</name>